<evidence type="ECO:0000256" key="1">
    <source>
        <dbReference type="SAM" id="MobiDB-lite"/>
    </source>
</evidence>
<sequence>MAYKKQTWTNDRNRHHQKNGVGGFKFRSIRETNGDPSLAVDGFEETLEWSKCATIDNYFVKKPVWMVDLGRRTNIAGVMLKTWHENKESNVSSSMYRDYLANLDRYNVYVDQYPRRYRFKNTNLCSYVTRTDQALISSSRLHFQCQRPLHGRFVYIEADGASNHWNKLFTAVLCE</sequence>
<reference evidence="2" key="1">
    <citation type="submission" date="2021-02" db="EMBL/GenBank/DDBJ databases">
        <authorList>
            <person name="Nowell W R."/>
        </authorList>
    </citation>
    <scope>NUCLEOTIDE SEQUENCE</scope>
</reference>
<dbReference type="SUPFAM" id="SSF49785">
    <property type="entry name" value="Galactose-binding domain-like"/>
    <property type="match status" value="1"/>
</dbReference>
<protein>
    <submittedName>
        <fullName evidence="2">Uncharacterized protein</fullName>
    </submittedName>
</protein>
<feature type="compositionally biased region" description="Polar residues" evidence="1">
    <location>
        <begin position="1"/>
        <end position="10"/>
    </location>
</feature>
<dbReference type="Gene3D" id="2.60.120.260">
    <property type="entry name" value="Galactose-binding domain-like"/>
    <property type="match status" value="1"/>
</dbReference>
<dbReference type="EMBL" id="CAJOBI010318368">
    <property type="protein sequence ID" value="CAF5180905.1"/>
    <property type="molecule type" value="Genomic_DNA"/>
</dbReference>
<dbReference type="AlphaFoldDB" id="A0A8S3HDU4"/>
<proteinExistence type="predicted"/>
<name>A0A8S3HDU4_9BILA</name>
<evidence type="ECO:0000313" key="2">
    <source>
        <dbReference type="EMBL" id="CAF5180905.1"/>
    </source>
</evidence>
<accession>A0A8S3HDU4</accession>
<feature type="non-terminal residue" evidence="2">
    <location>
        <position position="1"/>
    </location>
</feature>
<evidence type="ECO:0000313" key="3">
    <source>
        <dbReference type="Proteomes" id="UP000676336"/>
    </source>
</evidence>
<gene>
    <name evidence="2" type="ORF">SMN809_LOCUS68911</name>
</gene>
<comment type="caution">
    <text evidence="2">The sequence shown here is derived from an EMBL/GenBank/DDBJ whole genome shotgun (WGS) entry which is preliminary data.</text>
</comment>
<dbReference type="InterPro" id="IPR008979">
    <property type="entry name" value="Galactose-bd-like_sf"/>
</dbReference>
<organism evidence="2 3">
    <name type="scientific">Rotaria magnacalcarata</name>
    <dbReference type="NCBI Taxonomy" id="392030"/>
    <lineage>
        <taxon>Eukaryota</taxon>
        <taxon>Metazoa</taxon>
        <taxon>Spiralia</taxon>
        <taxon>Gnathifera</taxon>
        <taxon>Rotifera</taxon>
        <taxon>Eurotatoria</taxon>
        <taxon>Bdelloidea</taxon>
        <taxon>Philodinida</taxon>
        <taxon>Philodinidae</taxon>
        <taxon>Rotaria</taxon>
    </lineage>
</organism>
<dbReference type="Proteomes" id="UP000676336">
    <property type="component" value="Unassembled WGS sequence"/>
</dbReference>
<feature type="region of interest" description="Disordered" evidence="1">
    <location>
        <begin position="1"/>
        <end position="20"/>
    </location>
</feature>